<dbReference type="InterPro" id="IPR032387">
    <property type="entry name" value="ACAS_N"/>
</dbReference>
<dbReference type="EMBL" id="UINC01002422">
    <property type="protein sequence ID" value="SUZ96507.1"/>
    <property type="molecule type" value="Genomic_DNA"/>
</dbReference>
<evidence type="ECO:0000256" key="3">
    <source>
        <dbReference type="ARBA" id="ARBA00022741"/>
    </source>
</evidence>
<name>A0A381S2P9_9ZZZZ</name>
<dbReference type="AlphaFoldDB" id="A0A381S2P9"/>
<dbReference type="InterPro" id="IPR000873">
    <property type="entry name" value="AMP-dep_synth/lig_dom"/>
</dbReference>
<sequence>MTANKTPLWIPNQEHESLLTSFIRYVTKKYDLNFQNYDELHNWSIQPSGDFWNAFANYSEIEFKKPPNKIVNYASHIMDTEWFTDSELNFAANLLKRKDNNPAIIYRDERGRRTELTYNQLFEQVSQLSSALIRLGVKKGDVVAAVMTNCPDTVIAMLASSSIGAIWTSCSPDFGIDSILDRIGQVKPKILFAVDGYQYGGKTFETLPSISVLGSKIKSIEQIVIVANLNKKPNIKNIPKSLMISDLIENEHQLNFESLPFDHPLFIMYSSGTTGKPKCIIHGAGGTLIQHLKEHQLHTNLMVNDRIFFYTTCSWMMWNWLVTALASKATIILYEGSPFYPNQNTLWDMVDEENINVFGISPRYLSTLMKEQCMPIKSNRLDSLKTILSTGSSLLPSHYNYVYESVKQDVQLSSISGGTDIISCFALGNANLPVYSGEIQSLGLGMSVEIFDKNGQKSEMGEKGELVCTKPFPSMPIGFFNDSNKLQYRKSYFEKFENIWTHGDYAELTENNGLIIHGRSDATLNPGGVRIGTAEIYRQVEKIPEILESVAISETGNQDTLITLFVLLKEGQTLTNELKEKIKQHLKINASPRHVPKKIIAVPDIPRTLSGKTAELSVKAAIEGREIENINALANPDSLKFFNKEIV</sequence>
<dbReference type="PANTHER" id="PTHR42921:SF1">
    <property type="entry name" value="ACETOACETYL-COA SYNTHETASE"/>
    <property type="match status" value="1"/>
</dbReference>
<keyword evidence="3" id="KW-0547">Nucleotide-binding</keyword>
<dbReference type="Pfam" id="PF16177">
    <property type="entry name" value="ACAS_N"/>
    <property type="match status" value="1"/>
</dbReference>
<dbReference type="InterPro" id="IPR045851">
    <property type="entry name" value="AMP-bd_C_sf"/>
</dbReference>
<comment type="similarity">
    <text evidence="1">Belongs to the ATP-dependent AMP-binding enzyme family.</text>
</comment>
<dbReference type="Pfam" id="PF00501">
    <property type="entry name" value="AMP-binding"/>
    <property type="match status" value="1"/>
</dbReference>
<dbReference type="Gene3D" id="3.30.300.30">
    <property type="match status" value="1"/>
</dbReference>
<dbReference type="SUPFAM" id="SSF56801">
    <property type="entry name" value="Acetyl-CoA synthetase-like"/>
    <property type="match status" value="1"/>
</dbReference>
<dbReference type="InterPro" id="IPR005914">
    <property type="entry name" value="Acac_CoA_synth"/>
</dbReference>
<evidence type="ECO:0000259" key="6">
    <source>
        <dbReference type="Pfam" id="PF13193"/>
    </source>
</evidence>
<dbReference type="GO" id="GO:0006629">
    <property type="term" value="P:lipid metabolic process"/>
    <property type="evidence" value="ECO:0007669"/>
    <property type="project" value="InterPro"/>
</dbReference>
<evidence type="ECO:0000256" key="1">
    <source>
        <dbReference type="ARBA" id="ARBA00006432"/>
    </source>
</evidence>
<keyword evidence="2" id="KW-0436">Ligase</keyword>
<evidence type="ECO:0000256" key="2">
    <source>
        <dbReference type="ARBA" id="ARBA00022598"/>
    </source>
</evidence>
<dbReference type="Pfam" id="PF13193">
    <property type="entry name" value="AMP-binding_C"/>
    <property type="match status" value="1"/>
</dbReference>
<dbReference type="GO" id="GO:0030729">
    <property type="term" value="F:acetoacetate-CoA ligase activity"/>
    <property type="evidence" value="ECO:0007669"/>
    <property type="project" value="InterPro"/>
</dbReference>
<dbReference type="Gene3D" id="3.40.50.12780">
    <property type="entry name" value="N-terminal domain of ligase-like"/>
    <property type="match status" value="1"/>
</dbReference>
<dbReference type="InterPro" id="IPR025110">
    <property type="entry name" value="AMP-bd_C"/>
</dbReference>
<dbReference type="PROSITE" id="PS00455">
    <property type="entry name" value="AMP_BINDING"/>
    <property type="match status" value="1"/>
</dbReference>
<evidence type="ECO:0008006" key="9">
    <source>
        <dbReference type="Google" id="ProtNLM"/>
    </source>
</evidence>
<dbReference type="NCBIfam" id="NF002937">
    <property type="entry name" value="PRK03584.1"/>
    <property type="match status" value="1"/>
</dbReference>
<gene>
    <name evidence="8" type="ORF">METZ01_LOCUS49361</name>
</gene>
<evidence type="ECO:0000256" key="4">
    <source>
        <dbReference type="ARBA" id="ARBA00022840"/>
    </source>
</evidence>
<reference evidence="8" key="1">
    <citation type="submission" date="2018-05" db="EMBL/GenBank/DDBJ databases">
        <authorList>
            <person name="Lanie J.A."/>
            <person name="Ng W.-L."/>
            <person name="Kazmierczak K.M."/>
            <person name="Andrzejewski T.M."/>
            <person name="Davidsen T.M."/>
            <person name="Wayne K.J."/>
            <person name="Tettelin H."/>
            <person name="Glass J.I."/>
            <person name="Rusch D."/>
            <person name="Podicherti R."/>
            <person name="Tsui H.-C.T."/>
            <person name="Winkler M.E."/>
        </authorList>
    </citation>
    <scope>NUCLEOTIDE SEQUENCE</scope>
</reference>
<evidence type="ECO:0000313" key="8">
    <source>
        <dbReference type="EMBL" id="SUZ96507.1"/>
    </source>
</evidence>
<dbReference type="PANTHER" id="PTHR42921">
    <property type="entry name" value="ACETOACETYL-COA SYNTHETASE"/>
    <property type="match status" value="1"/>
</dbReference>
<dbReference type="NCBIfam" id="TIGR01217">
    <property type="entry name" value="ac_ac_CoA_syn"/>
    <property type="match status" value="1"/>
</dbReference>
<evidence type="ECO:0000259" key="5">
    <source>
        <dbReference type="Pfam" id="PF00501"/>
    </source>
</evidence>
<dbReference type="GO" id="GO:0005524">
    <property type="term" value="F:ATP binding"/>
    <property type="evidence" value="ECO:0007669"/>
    <property type="project" value="UniProtKB-KW"/>
</dbReference>
<feature type="domain" description="AMP-binding enzyme C-terminal" evidence="6">
    <location>
        <begin position="560"/>
        <end position="612"/>
    </location>
</feature>
<protein>
    <recommendedName>
        <fullName evidence="9">AMP-dependent synthetase/ligase domain-containing protein</fullName>
    </recommendedName>
</protein>
<dbReference type="InterPro" id="IPR042099">
    <property type="entry name" value="ANL_N_sf"/>
</dbReference>
<keyword evidence="4" id="KW-0067">ATP-binding</keyword>
<accession>A0A381S2P9</accession>
<organism evidence="8">
    <name type="scientific">marine metagenome</name>
    <dbReference type="NCBI Taxonomy" id="408172"/>
    <lineage>
        <taxon>unclassified sequences</taxon>
        <taxon>metagenomes</taxon>
        <taxon>ecological metagenomes</taxon>
    </lineage>
</organism>
<dbReference type="InterPro" id="IPR020845">
    <property type="entry name" value="AMP-binding_CS"/>
</dbReference>
<evidence type="ECO:0000259" key="7">
    <source>
        <dbReference type="Pfam" id="PF16177"/>
    </source>
</evidence>
<feature type="domain" description="AMP-dependent synthetase/ligase" evidence="5">
    <location>
        <begin position="96"/>
        <end position="471"/>
    </location>
</feature>
<proteinExistence type="inferred from homology"/>
<feature type="domain" description="Acetyl-coenzyme A synthetase N-terminal" evidence="7">
    <location>
        <begin position="37"/>
        <end position="93"/>
    </location>
</feature>